<dbReference type="OMA" id="WIHISRI"/>
<feature type="domain" description="Murine leukemia virus integrase C-terminal" evidence="6">
    <location>
        <begin position="7"/>
        <end position="52"/>
    </location>
</feature>
<dbReference type="GO" id="GO:0016779">
    <property type="term" value="F:nucleotidyltransferase activity"/>
    <property type="evidence" value="ECO:0007669"/>
    <property type="project" value="UniProtKB-KW"/>
</dbReference>
<dbReference type="Gene3D" id="2.30.30.850">
    <property type="match status" value="1"/>
</dbReference>
<dbReference type="Ensembl" id="ENSNNAT00000010643.1">
    <property type="protein sequence ID" value="ENSNNAP00000010166.1"/>
    <property type="gene ID" value="ENSNNAG00000006786.1"/>
</dbReference>
<evidence type="ECO:0000313" key="8">
    <source>
        <dbReference type="Proteomes" id="UP000694559"/>
    </source>
</evidence>
<organism evidence="7 8">
    <name type="scientific">Naja naja</name>
    <name type="common">Indian cobra</name>
    <dbReference type="NCBI Taxonomy" id="35670"/>
    <lineage>
        <taxon>Eukaryota</taxon>
        <taxon>Metazoa</taxon>
        <taxon>Chordata</taxon>
        <taxon>Craniata</taxon>
        <taxon>Vertebrata</taxon>
        <taxon>Euteleostomi</taxon>
        <taxon>Lepidosauria</taxon>
        <taxon>Squamata</taxon>
        <taxon>Bifurcata</taxon>
        <taxon>Unidentata</taxon>
        <taxon>Episquamata</taxon>
        <taxon>Toxicofera</taxon>
        <taxon>Serpentes</taxon>
        <taxon>Colubroidea</taxon>
        <taxon>Elapidae</taxon>
        <taxon>Elapinae</taxon>
        <taxon>Naja</taxon>
    </lineage>
</organism>
<sequence length="71" mass="8119">AQRPQPWVQVKELFPSATSAKWSNPRQVLLSTPTVAKIEGIKAWIHISRIKKTPSPQWECQATTDLKLRLQ</sequence>
<dbReference type="InterPro" id="IPR040643">
    <property type="entry name" value="MLVIN_C"/>
</dbReference>
<keyword evidence="8" id="KW-1185">Reference proteome</keyword>
<evidence type="ECO:0000256" key="1">
    <source>
        <dbReference type="ARBA" id="ARBA00022679"/>
    </source>
</evidence>
<dbReference type="AlphaFoldDB" id="A0A8C6X7E9"/>
<keyword evidence="1" id="KW-0808">Transferase</keyword>
<reference evidence="7" key="2">
    <citation type="submission" date="2025-09" db="UniProtKB">
        <authorList>
            <consortium name="Ensembl"/>
        </authorList>
    </citation>
    <scope>IDENTIFICATION</scope>
</reference>
<accession>A0A8C6X7E9</accession>
<dbReference type="GeneTree" id="ENSGT01010000228739"/>
<keyword evidence="2" id="KW-0548">Nucleotidyltransferase</keyword>
<name>A0A8C6X7E9_NAJNA</name>
<keyword evidence="5" id="KW-0378">Hydrolase</keyword>
<dbReference type="GO" id="GO:0004519">
    <property type="term" value="F:endonuclease activity"/>
    <property type="evidence" value="ECO:0007669"/>
    <property type="project" value="UniProtKB-KW"/>
</dbReference>
<dbReference type="GO" id="GO:0016787">
    <property type="term" value="F:hydrolase activity"/>
    <property type="evidence" value="ECO:0007669"/>
    <property type="project" value="UniProtKB-KW"/>
</dbReference>
<dbReference type="OrthoDB" id="9950135at2759"/>
<protein>
    <recommendedName>
        <fullName evidence="6">Murine leukemia virus integrase C-terminal domain-containing protein</fullName>
    </recommendedName>
</protein>
<keyword evidence="3" id="KW-0540">Nuclease</keyword>
<dbReference type="Proteomes" id="UP000694559">
    <property type="component" value="Unplaced"/>
</dbReference>
<reference evidence="7" key="1">
    <citation type="submission" date="2025-08" db="UniProtKB">
        <authorList>
            <consortium name="Ensembl"/>
        </authorList>
    </citation>
    <scope>IDENTIFICATION</scope>
</reference>
<evidence type="ECO:0000256" key="4">
    <source>
        <dbReference type="ARBA" id="ARBA00022759"/>
    </source>
</evidence>
<evidence type="ECO:0000259" key="6">
    <source>
        <dbReference type="Pfam" id="PF18697"/>
    </source>
</evidence>
<keyword evidence="4" id="KW-0255">Endonuclease</keyword>
<evidence type="ECO:0000256" key="3">
    <source>
        <dbReference type="ARBA" id="ARBA00022722"/>
    </source>
</evidence>
<evidence type="ECO:0000313" key="7">
    <source>
        <dbReference type="Ensembl" id="ENSNNAP00000010166.1"/>
    </source>
</evidence>
<evidence type="ECO:0000256" key="2">
    <source>
        <dbReference type="ARBA" id="ARBA00022695"/>
    </source>
</evidence>
<proteinExistence type="predicted"/>
<evidence type="ECO:0000256" key="5">
    <source>
        <dbReference type="ARBA" id="ARBA00022801"/>
    </source>
</evidence>
<dbReference type="Pfam" id="PF18697">
    <property type="entry name" value="MLVIN_C"/>
    <property type="match status" value="1"/>
</dbReference>